<protein>
    <recommendedName>
        <fullName evidence="8">Hydroxylysine kinase</fullName>
        <ecNumber evidence="7">2.7.1.81</ecNumber>
    </recommendedName>
</protein>
<sequence length="170" mass="18757">VQETDPLAVLTGAQPQFSDDEAVRLLQEYYGLDVTVQSLVSERDQNFHATDSTGNEYVLKIANSAEPAEVTDFQVQALLYISQHILDSGIPITAPRIIPTVDDECSFKYSSTGSTNIVRLVTFIPGRLLEASTTSPSLARNLGRYLAWLDRALRGFDHVGSGHSLLWDMQ</sequence>
<dbReference type="InterPro" id="IPR002575">
    <property type="entry name" value="Aminoglycoside_PTrfase"/>
</dbReference>
<accession>A0A382JPE8</accession>
<dbReference type="InterPro" id="IPR011009">
    <property type="entry name" value="Kinase-like_dom_sf"/>
</dbReference>
<comment type="subcellular location">
    <subcellularLocation>
        <location evidence="1">Cytoplasm</location>
    </subcellularLocation>
</comment>
<dbReference type="GO" id="GO:0047992">
    <property type="term" value="F:hydroxylysine kinase activity"/>
    <property type="evidence" value="ECO:0007669"/>
    <property type="project" value="UniProtKB-EC"/>
</dbReference>
<evidence type="ECO:0000256" key="6">
    <source>
        <dbReference type="ARBA" id="ARBA00037368"/>
    </source>
</evidence>
<evidence type="ECO:0000256" key="1">
    <source>
        <dbReference type="ARBA" id="ARBA00004496"/>
    </source>
</evidence>
<dbReference type="EMBL" id="UINC01075442">
    <property type="protein sequence ID" value="SVC13626.1"/>
    <property type="molecule type" value="Genomic_DNA"/>
</dbReference>
<dbReference type="PANTHER" id="PTHR21064">
    <property type="entry name" value="AMINOGLYCOSIDE PHOSPHOTRANSFERASE DOMAIN-CONTAINING PROTEIN-RELATED"/>
    <property type="match status" value="1"/>
</dbReference>
<keyword evidence="3" id="KW-0808">Transferase</keyword>
<evidence type="ECO:0000313" key="10">
    <source>
        <dbReference type="EMBL" id="SVC13626.1"/>
    </source>
</evidence>
<comment type="catalytic activity">
    <reaction evidence="5">
        <text>(5R)-5-hydroxy-L-lysine + GTP = (5R)-5-phosphooxy-L-lysine + GDP + H(+)</text>
        <dbReference type="Rhea" id="RHEA:19049"/>
        <dbReference type="ChEBI" id="CHEBI:15378"/>
        <dbReference type="ChEBI" id="CHEBI:37565"/>
        <dbReference type="ChEBI" id="CHEBI:57882"/>
        <dbReference type="ChEBI" id="CHEBI:58189"/>
        <dbReference type="ChEBI" id="CHEBI:58357"/>
        <dbReference type="EC" id="2.7.1.81"/>
    </reaction>
</comment>
<comment type="function">
    <text evidence="6">Catalyzes the GTP-dependent phosphorylation of 5-hydroxy-L-lysine.</text>
</comment>
<name>A0A382JPE8_9ZZZZ</name>
<keyword evidence="2" id="KW-0963">Cytoplasm</keyword>
<dbReference type="AlphaFoldDB" id="A0A382JPE8"/>
<keyword evidence="4" id="KW-0418">Kinase</keyword>
<gene>
    <name evidence="10" type="ORF">METZ01_LOCUS266480</name>
</gene>
<evidence type="ECO:0000256" key="7">
    <source>
        <dbReference type="ARBA" id="ARBA00038873"/>
    </source>
</evidence>
<evidence type="ECO:0000256" key="5">
    <source>
        <dbReference type="ARBA" id="ARBA00036820"/>
    </source>
</evidence>
<dbReference type="EC" id="2.7.1.81" evidence="7"/>
<feature type="domain" description="Aminoglycoside phosphotransferase" evidence="9">
    <location>
        <begin position="44"/>
        <end position="158"/>
    </location>
</feature>
<evidence type="ECO:0000256" key="2">
    <source>
        <dbReference type="ARBA" id="ARBA00022490"/>
    </source>
</evidence>
<dbReference type="InterPro" id="IPR050249">
    <property type="entry name" value="Pseudomonas-type_ThrB"/>
</dbReference>
<dbReference type="SUPFAM" id="SSF56112">
    <property type="entry name" value="Protein kinase-like (PK-like)"/>
    <property type="match status" value="1"/>
</dbReference>
<reference evidence="10" key="1">
    <citation type="submission" date="2018-05" db="EMBL/GenBank/DDBJ databases">
        <authorList>
            <person name="Lanie J.A."/>
            <person name="Ng W.-L."/>
            <person name="Kazmierczak K.M."/>
            <person name="Andrzejewski T.M."/>
            <person name="Davidsen T.M."/>
            <person name="Wayne K.J."/>
            <person name="Tettelin H."/>
            <person name="Glass J.I."/>
            <person name="Rusch D."/>
            <person name="Podicherti R."/>
            <person name="Tsui H.-C.T."/>
            <person name="Winkler M.E."/>
        </authorList>
    </citation>
    <scope>NUCLEOTIDE SEQUENCE</scope>
</reference>
<evidence type="ECO:0000259" key="9">
    <source>
        <dbReference type="Pfam" id="PF01636"/>
    </source>
</evidence>
<dbReference type="GO" id="GO:0005737">
    <property type="term" value="C:cytoplasm"/>
    <property type="evidence" value="ECO:0007669"/>
    <property type="project" value="UniProtKB-SubCell"/>
</dbReference>
<evidence type="ECO:0000256" key="3">
    <source>
        <dbReference type="ARBA" id="ARBA00022679"/>
    </source>
</evidence>
<dbReference type="PANTHER" id="PTHR21064:SF1">
    <property type="entry name" value="HYDROXYLYSINE KINASE"/>
    <property type="match status" value="1"/>
</dbReference>
<feature type="non-terminal residue" evidence="10">
    <location>
        <position position="1"/>
    </location>
</feature>
<evidence type="ECO:0000256" key="4">
    <source>
        <dbReference type="ARBA" id="ARBA00022777"/>
    </source>
</evidence>
<feature type="non-terminal residue" evidence="10">
    <location>
        <position position="170"/>
    </location>
</feature>
<dbReference type="Pfam" id="PF01636">
    <property type="entry name" value="APH"/>
    <property type="match status" value="1"/>
</dbReference>
<evidence type="ECO:0000256" key="8">
    <source>
        <dbReference type="ARBA" id="ARBA00040505"/>
    </source>
</evidence>
<proteinExistence type="predicted"/>
<organism evidence="10">
    <name type="scientific">marine metagenome</name>
    <dbReference type="NCBI Taxonomy" id="408172"/>
    <lineage>
        <taxon>unclassified sequences</taxon>
        <taxon>metagenomes</taxon>
        <taxon>ecological metagenomes</taxon>
    </lineage>
</organism>